<feature type="compositionally biased region" description="Low complexity" evidence="1">
    <location>
        <begin position="858"/>
        <end position="882"/>
    </location>
</feature>
<feature type="region of interest" description="Disordered" evidence="1">
    <location>
        <begin position="1644"/>
        <end position="1663"/>
    </location>
</feature>
<feature type="region of interest" description="Disordered" evidence="1">
    <location>
        <begin position="1232"/>
        <end position="1261"/>
    </location>
</feature>
<feature type="region of interest" description="Disordered" evidence="1">
    <location>
        <begin position="339"/>
        <end position="365"/>
    </location>
</feature>
<dbReference type="InterPro" id="IPR011009">
    <property type="entry name" value="Kinase-like_dom_sf"/>
</dbReference>
<feature type="region of interest" description="Disordered" evidence="1">
    <location>
        <begin position="1009"/>
        <end position="1034"/>
    </location>
</feature>
<dbReference type="Pfam" id="PF07714">
    <property type="entry name" value="PK_Tyr_Ser-Thr"/>
    <property type="match status" value="2"/>
</dbReference>
<reference evidence="3" key="1">
    <citation type="journal article" date="2020" name="bioRxiv">
        <title>Comparative genomics of Chlamydomonas.</title>
        <authorList>
            <person name="Craig R.J."/>
            <person name="Hasan A.R."/>
            <person name="Ness R.W."/>
            <person name="Keightley P.D."/>
        </authorList>
    </citation>
    <scope>NUCLEOTIDE SEQUENCE</scope>
    <source>
        <strain evidence="3">CCAP 11/70</strain>
    </source>
</reference>
<feature type="region of interest" description="Disordered" evidence="1">
    <location>
        <begin position="302"/>
        <end position="327"/>
    </location>
</feature>
<proteinExistence type="predicted"/>
<accession>A0A835Y762</accession>
<keyword evidence="4" id="KW-1185">Reference proteome</keyword>
<evidence type="ECO:0000259" key="2">
    <source>
        <dbReference type="Pfam" id="PF07714"/>
    </source>
</evidence>
<feature type="compositionally biased region" description="Basic and acidic residues" evidence="1">
    <location>
        <begin position="340"/>
        <end position="355"/>
    </location>
</feature>
<evidence type="ECO:0000256" key="1">
    <source>
        <dbReference type="SAM" id="MobiDB-lite"/>
    </source>
</evidence>
<dbReference type="OrthoDB" id="551108at2759"/>
<feature type="compositionally biased region" description="Low complexity" evidence="1">
    <location>
        <begin position="1131"/>
        <end position="1143"/>
    </location>
</feature>
<feature type="region of interest" description="Disordered" evidence="1">
    <location>
        <begin position="1583"/>
        <end position="1624"/>
    </location>
</feature>
<gene>
    <name evidence="3" type="ORF">HYH03_005621</name>
</gene>
<dbReference type="SUPFAM" id="SSF56112">
    <property type="entry name" value="Protein kinase-like (PK-like)"/>
    <property type="match status" value="2"/>
</dbReference>
<feature type="compositionally biased region" description="Pro residues" evidence="1">
    <location>
        <begin position="1089"/>
        <end position="1102"/>
    </location>
</feature>
<evidence type="ECO:0000313" key="3">
    <source>
        <dbReference type="EMBL" id="KAG2496394.1"/>
    </source>
</evidence>
<dbReference type="InterPro" id="IPR008266">
    <property type="entry name" value="Tyr_kinase_AS"/>
</dbReference>
<dbReference type="EMBL" id="JAEHOE010000019">
    <property type="protein sequence ID" value="KAG2496394.1"/>
    <property type="molecule type" value="Genomic_DNA"/>
</dbReference>
<name>A0A835Y762_9CHLO</name>
<organism evidence="3 4">
    <name type="scientific">Edaphochlamys debaryana</name>
    <dbReference type="NCBI Taxonomy" id="47281"/>
    <lineage>
        <taxon>Eukaryota</taxon>
        <taxon>Viridiplantae</taxon>
        <taxon>Chlorophyta</taxon>
        <taxon>core chlorophytes</taxon>
        <taxon>Chlorophyceae</taxon>
        <taxon>CS clade</taxon>
        <taxon>Chlamydomonadales</taxon>
        <taxon>Chlamydomonadales incertae sedis</taxon>
        <taxon>Edaphochlamys</taxon>
    </lineage>
</organism>
<dbReference type="Proteomes" id="UP000612055">
    <property type="component" value="Unassembled WGS sequence"/>
</dbReference>
<protein>
    <recommendedName>
        <fullName evidence="2">Serine-threonine/tyrosine-protein kinase catalytic domain-containing protein</fullName>
    </recommendedName>
</protein>
<feature type="region of interest" description="Disordered" evidence="1">
    <location>
        <begin position="763"/>
        <end position="784"/>
    </location>
</feature>
<feature type="compositionally biased region" description="Polar residues" evidence="1">
    <location>
        <begin position="883"/>
        <end position="893"/>
    </location>
</feature>
<feature type="compositionally biased region" description="Pro residues" evidence="1">
    <location>
        <begin position="1144"/>
        <end position="1155"/>
    </location>
</feature>
<dbReference type="GO" id="GO:0004674">
    <property type="term" value="F:protein serine/threonine kinase activity"/>
    <property type="evidence" value="ECO:0007669"/>
    <property type="project" value="TreeGrafter"/>
</dbReference>
<feature type="domain" description="Serine-threonine/tyrosine-protein kinase catalytic" evidence="2">
    <location>
        <begin position="718"/>
        <end position="755"/>
    </location>
</feature>
<dbReference type="Gene3D" id="1.10.510.10">
    <property type="entry name" value="Transferase(Phosphotransferase) domain 1"/>
    <property type="match status" value="2"/>
</dbReference>
<dbReference type="PANTHER" id="PTHR44329">
    <property type="entry name" value="SERINE/THREONINE-PROTEIN KINASE TNNI3K-RELATED"/>
    <property type="match status" value="1"/>
</dbReference>
<dbReference type="InterPro" id="IPR051681">
    <property type="entry name" value="Ser/Thr_Kinases-Pseudokinases"/>
</dbReference>
<feature type="compositionally biased region" description="Low complexity" evidence="1">
    <location>
        <begin position="601"/>
        <end position="620"/>
    </location>
</feature>
<sequence length="1663" mass="167319">MARHEGLTGGLSVRLVPDGGADARSGRAGSYLGAGTSTGARLELGGLPQGALLLTGRAVLELQGFMLTGLGLAAPVPRPHGPAAGLAAALAARMLHGDSTGSLALTDVSFELGRCPTTAWKSSMALSFKEPHLHLAGSLQHSQETHNGGARDARSCLPVAGVYPSGAATVILSDCRLCCLREETEVGSASAEDEAPLGAGAAVAGAEMPAGVELAMKEDAEEESPVRVAVNARRLLAAMEGEMEDMSRRPMRLASWGAASSHGLPAVGLWQSVFAAMLLVAVVCGAWLRRLLSCACLAPPANPPAPHDPSRSHNQNRSIHRTSQGHPALQGLQRFSSALRKGDDPEGSRHGRLDGSVRGGNRHAHGSALALAQAPPVAVMPLLPPPMLAELSELKRASQGRLATTLEGVFSGQHRVVVKVVPHEEECLFMMEQVGEVWSRLAHPNVVTCYAADTFPTAALANAPQVADLLPMLSFASTAFTASSRKPEALATITAKEASNHAAKDASAHHPPARQQCQTWMVLEKCDNGSLAAILAQRFSQQKAAARRIAAEKAQHDAAALAAAEQVEAAKGEGKHGGAAGGLALVAKQLGRFSRGRRKSAAATSSPESSAGTPVAHGNGSAHAAAAFAPIPAGVDAEVALRTASATQSQSAPPAPLTAIAEAAAPALLSVGAAAPEAEQESSSAPLAAPRVQSQADVAAAAAAGGEGDDSGPLPGLLPVTEILSIAHDVASGLAYLHSLDLCHGDLRAENVLVQTLVLPSGARGGPQGCRRPGDGSNTSVILGSGGEGELAAAAAAGSSGRDGDAAGARTAMAVAMAAAAAANGSVGGISGTGSPEDAALTRTVTYDSGGEPPRGPNRPGYSLSSSAATGTGTAMGDSTGTHTLTGGWSNGMRPSTTCFSSTAVSVSGVAGAAARSDGTPMASDVVVMDEQGPVYGSGQSNNGLNQTLGFTTANVTGGALGRGGGSFAGGRSQLGAAAAAALAGRVPALPEDGIAAFDPVSAMALTSAQPRAGSTGPATFARRPSGSFQANLSANNSTNDMAAASKALCGLSAWPESPPRDGMLGSFVGRCSSGNASLARTGSGAVPPAAPPGPPPPPRRPMPMGGLRSALASPENAGGLRSTLAPPSPSGHSAKSSASLGGPAPPSNQQPPKSPFATAAAPPQTRHAQSAVMDDPYCPRTPRHLADGVNYSAPALAAPAAAVLATARLPSGDHGPATPDDVTLRVRSAAHSALPSPHVGPPADAPGSGASSAAPSTPTTCLSPVVPAAASPALPAVVCTIAGAQQRRASAVVPGGACLPVIRRVAKLSDPWLSLARLPPDLSGGPWSPEAAAAIGAVTGADVAHLPPELLLSGRLHPSSDVYSLALLIWRMLSPIGEAPHAKLSPAETAYKVAACGMRPSFSPAVPEPLKRLVEDCWASDPAQRPTVQQILQRLAELQASAPSLQRQWRERHALFGAVATVPITAVATPPLRGDLNELATRWADSAGIRLPRTSLSSFGGRNNGGDTASGGISGLVRHSSMGLSGSHSTLGVAAGPGAVAPSFQSGTNSINASAAHLYAQPPLTQGGNFGGQTVGSSQYLSGFHARHGDSSTHYGGGGHRHGEGSGHHHYSSGPNYHTSQTSQPFIDVSQHSVFSVHFTQRSASNHQPVQHVNGGGNAPFY</sequence>
<feature type="region of interest" description="Disordered" evidence="1">
    <location>
        <begin position="596"/>
        <end position="620"/>
    </location>
</feature>
<comment type="caution">
    <text evidence="3">The sequence shown here is derived from an EMBL/GenBank/DDBJ whole genome shotgun (WGS) entry which is preliminary data.</text>
</comment>
<dbReference type="PANTHER" id="PTHR44329:SF289">
    <property type="entry name" value="SERINE_THREONINE-PROTEIN KINASE VIK"/>
    <property type="match status" value="1"/>
</dbReference>
<dbReference type="InterPro" id="IPR001245">
    <property type="entry name" value="Ser-Thr/Tyr_kinase_cat_dom"/>
</dbReference>
<dbReference type="PROSITE" id="PS00109">
    <property type="entry name" value="PROTEIN_KINASE_TYR"/>
    <property type="match status" value="1"/>
</dbReference>
<feature type="compositionally biased region" description="Polar residues" evidence="1">
    <location>
        <begin position="312"/>
        <end position="325"/>
    </location>
</feature>
<feature type="compositionally biased region" description="Low complexity" evidence="1">
    <location>
        <begin position="1246"/>
        <end position="1261"/>
    </location>
</feature>
<feature type="domain" description="Serine-threonine/tyrosine-protein kinase catalytic" evidence="2">
    <location>
        <begin position="1344"/>
        <end position="1436"/>
    </location>
</feature>
<evidence type="ECO:0000313" key="4">
    <source>
        <dbReference type="Proteomes" id="UP000612055"/>
    </source>
</evidence>
<feature type="region of interest" description="Disordered" evidence="1">
    <location>
        <begin position="845"/>
        <end position="893"/>
    </location>
</feature>
<feature type="region of interest" description="Disordered" evidence="1">
    <location>
        <begin position="1076"/>
        <end position="1180"/>
    </location>
</feature>